<feature type="transmembrane region" description="Helical" evidence="1">
    <location>
        <begin position="72"/>
        <end position="90"/>
    </location>
</feature>
<keyword evidence="1" id="KW-0472">Membrane</keyword>
<gene>
    <name evidence="2" type="ORF">CYLTODRAFT_493361</name>
</gene>
<accession>A0A0D7B3P8</accession>
<keyword evidence="3" id="KW-1185">Reference proteome</keyword>
<reference evidence="2 3" key="1">
    <citation type="journal article" date="2015" name="Fungal Genet. Biol.">
        <title>Evolution of novel wood decay mechanisms in Agaricales revealed by the genome sequences of Fistulina hepatica and Cylindrobasidium torrendii.</title>
        <authorList>
            <person name="Floudas D."/>
            <person name="Held B.W."/>
            <person name="Riley R."/>
            <person name="Nagy L.G."/>
            <person name="Koehler G."/>
            <person name="Ransdell A.S."/>
            <person name="Younus H."/>
            <person name="Chow J."/>
            <person name="Chiniquy J."/>
            <person name="Lipzen A."/>
            <person name="Tritt A."/>
            <person name="Sun H."/>
            <person name="Haridas S."/>
            <person name="LaButti K."/>
            <person name="Ohm R.A."/>
            <person name="Kues U."/>
            <person name="Blanchette R.A."/>
            <person name="Grigoriev I.V."/>
            <person name="Minto R.E."/>
            <person name="Hibbett D.S."/>
        </authorList>
    </citation>
    <scope>NUCLEOTIDE SEQUENCE [LARGE SCALE GENOMIC DNA]</scope>
    <source>
        <strain evidence="2 3">FP15055 ss-10</strain>
    </source>
</reference>
<keyword evidence="1" id="KW-0812">Transmembrane</keyword>
<protein>
    <submittedName>
        <fullName evidence="2">Uncharacterized protein</fullName>
    </submittedName>
</protein>
<evidence type="ECO:0000313" key="2">
    <source>
        <dbReference type="EMBL" id="KIY64161.1"/>
    </source>
</evidence>
<feature type="transmembrane region" description="Helical" evidence="1">
    <location>
        <begin position="102"/>
        <end position="121"/>
    </location>
</feature>
<feature type="transmembrane region" description="Helical" evidence="1">
    <location>
        <begin position="43"/>
        <end position="60"/>
    </location>
</feature>
<sequence>MWVLATAMLAHCWWTRVKFDAFVARNPNITTNPRRSNATGQVPSLLMGLNVLIADIILIWRCWLLYGCTPGIIVLPGLCVIGDIGILITVEVKSTSKEFIRVLYPCVSLCITLYCTVAIAFKMLRYRKLKGYATVALKPALEIIAETALVYTAALVIMLAGQTTTSSKDFNGYAVALVAVMAGACPTWILASVISGNGSVENQVKSASAGTNRHTLDLTAGEDEWSELDSVYDKSPLPLAV</sequence>
<feature type="transmembrane region" description="Helical" evidence="1">
    <location>
        <begin position="173"/>
        <end position="195"/>
    </location>
</feature>
<evidence type="ECO:0000313" key="3">
    <source>
        <dbReference type="Proteomes" id="UP000054007"/>
    </source>
</evidence>
<dbReference type="Proteomes" id="UP000054007">
    <property type="component" value="Unassembled WGS sequence"/>
</dbReference>
<dbReference type="OrthoDB" id="2756618at2759"/>
<dbReference type="EMBL" id="KN880651">
    <property type="protein sequence ID" value="KIY64161.1"/>
    <property type="molecule type" value="Genomic_DNA"/>
</dbReference>
<dbReference type="AlphaFoldDB" id="A0A0D7B3P8"/>
<dbReference type="STRING" id="1314674.A0A0D7B3P8"/>
<evidence type="ECO:0000256" key="1">
    <source>
        <dbReference type="SAM" id="Phobius"/>
    </source>
</evidence>
<keyword evidence="1" id="KW-1133">Transmembrane helix</keyword>
<proteinExistence type="predicted"/>
<name>A0A0D7B3P8_9AGAR</name>
<organism evidence="2 3">
    <name type="scientific">Cylindrobasidium torrendii FP15055 ss-10</name>
    <dbReference type="NCBI Taxonomy" id="1314674"/>
    <lineage>
        <taxon>Eukaryota</taxon>
        <taxon>Fungi</taxon>
        <taxon>Dikarya</taxon>
        <taxon>Basidiomycota</taxon>
        <taxon>Agaricomycotina</taxon>
        <taxon>Agaricomycetes</taxon>
        <taxon>Agaricomycetidae</taxon>
        <taxon>Agaricales</taxon>
        <taxon>Marasmiineae</taxon>
        <taxon>Physalacriaceae</taxon>
        <taxon>Cylindrobasidium</taxon>
    </lineage>
</organism>
<feature type="transmembrane region" description="Helical" evidence="1">
    <location>
        <begin position="141"/>
        <end position="161"/>
    </location>
</feature>